<proteinExistence type="predicted"/>
<keyword evidence="1" id="KW-0695">RNA-directed DNA polymerase</keyword>
<evidence type="ECO:0000313" key="1">
    <source>
        <dbReference type="EMBL" id="MCI37296.1"/>
    </source>
</evidence>
<dbReference type="EMBL" id="LXQA010243057">
    <property type="protein sequence ID" value="MCI37296.1"/>
    <property type="molecule type" value="Genomic_DNA"/>
</dbReference>
<organism evidence="1 2">
    <name type="scientific">Trifolium medium</name>
    <dbReference type="NCBI Taxonomy" id="97028"/>
    <lineage>
        <taxon>Eukaryota</taxon>
        <taxon>Viridiplantae</taxon>
        <taxon>Streptophyta</taxon>
        <taxon>Embryophyta</taxon>
        <taxon>Tracheophyta</taxon>
        <taxon>Spermatophyta</taxon>
        <taxon>Magnoliopsida</taxon>
        <taxon>eudicotyledons</taxon>
        <taxon>Gunneridae</taxon>
        <taxon>Pentapetalae</taxon>
        <taxon>rosids</taxon>
        <taxon>fabids</taxon>
        <taxon>Fabales</taxon>
        <taxon>Fabaceae</taxon>
        <taxon>Papilionoideae</taxon>
        <taxon>50 kb inversion clade</taxon>
        <taxon>NPAAA clade</taxon>
        <taxon>Hologalegina</taxon>
        <taxon>IRL clade</taxon>
        <taxon>Trifolieae</taxon>
        <taxon>Trifolium</taxon>
    </lineage>
</organism>
<keyword evidence="2" id="KW-1185">Reference proteome</keyword>
<protein>
    <submittedName>
        <fullName evidence="1">Putative non-LTR retroelement reverse transcriptase</fullName>
    </submittedName>
</protein>
<evidence type="ECO:0000313" key="2">
    <source>
        <dbReference type="Proteomes" id="UP000265520"/>
    </source>
</evidence>
<accession>A0A392RP22</accession>
<name>A0A392RP22_9FABA</name>
<reference evidence="1 2" key="1">
    <citation type="journal article" date="2018" name="Front. Plant Sci.">
        <title>Red Clover (Trifolium pratense) and Zigzag Clover (T. medium) - A Picture of Genomic Similarities and Differences.</title>
        <authorList>
            <person name="Dluhosova J."/>
            <person name="Istvanek J."/>
            <person name="Nedelnik J."/>
            <person name="Repkova J."/>
        </authorList>
    </citation>
    <scope>NUCLEOTIDE SEQUENCE [LARGE SCALE GENOMIC DNA]</scope>
    <source>
        <strain evidence="2">cv. 10/8</strain>
        <tissue evidence="1">Leaf</tissue>
    </source>
</reference>
<keyword evidence="1" id="KW-0548">Nucleotidyltransferase</keyword>
<dbReference type="Proteomes" id="UP000265520">
    <property type="component" value="Unassembled WGS sequence"/>
</dbReference>
<dbReference type="GO" id="GO:0003964">
    <property type="term" value="F:RNA-directed DNA polymerase activity"/>
    <property type="evidence" value="ECO:0007669"/>
    <property type="project" value="UniProtKB-KW"/>
</dbReference>
<comment type="caution">
    <text evidence="1">The sequence shown here is derived from an EMBL/GenBank/DDBJ whole genome shotgun (WGS) entry which is preliminary data.</text>
</comment>
<feature type="non-terminal residue" evidence="1">
    <location>
        <position position="97"/>
    </location>
</feature>
<keyword evidence="1" id="KW-0808">Transferase</keyword>
<sequence>MKACVCNGQLSVLVNGSPMEQVNISRGLKHGYPLAPFLFLLVEEGLSALSQRAVSLGFFKGFHVNAEVSVSLLQYANDTLFIGEASVENLWSMKAIL</sequence>
<dbReference type="AlphaFoldDB" id="A0A392RP22"/>